<evidence type="ECO:0000313" key="3">
    <source>
        <dbReference type="EMBL" id="RJL27220.1"/>
    </source>
</evidence>
<dbReference type="PROSITE" id="PS00086">
    <property type="entry name" value="CYTOCHROME_P450"/>
    <property type="match status" value="1"/>
</dbReference>
<dbReference type="InterPro" id="IPR002397">
    <property type="entry name" value="Cyt_P450_B"/>
</dbReference>
<dbReference type="Gene3D" id="1.10.630.10">
    <property type="entry name" value="Cytochrome P450"/>
    <property type="match status" value="1"/>
</dbReference>
<keyword evidence="4" id="KW-1185">Reference proteome</keyword>
<evidence type="ECO:0000256" key="1">
    <source>
        <dbReference type="ARBA" id="ARBA00010617"/>
    </source>
</evidence>
<keyword evidence="2" id="KW-0560">Oxidoreductase</keyword>
<dbReference type="SUPFAM" id="SSF48264">
    <property type="entry name" value="Cytochrome P450"/>
    <property type="match status" value="1"/>
</dbReference>
<reference evidence="3 4" key="1">
    <citation type="submission" date="2018-09" db="EMBL/GenBank/DDBJ databases">
        <title>YIM 75507 draft genome.</title>
        <authorList>
            <person name="Tang S."/>
            <person name="Feng Y."/>
        </authorList>
    </citation>
    <scope>NUCLEOTIDE SEQUENCE [LARGE SCALE GENOMIC DNA]</scope>
    <source>
        <strain evidence="3 4">YIM 75507</strain>
    </source>
</reference>
<accession>A0A3A4ANM7</accession>
<dbReference type="AlphaFoldDB" id="A0A3A4ANM7"/>
<dbReference type="GO" id="GO:0004497">
    <property type="term" value="F:monooxygenase activity"/>
    <property type="evidence" value="ECO:0007669"/>
    <property type="project" value="UniProtKB-KW"/>
</dbReference>
<dbReference type="InterPro" id="IPR001128">
    <property type="entry name" value="Cyt_P450"/>
</dbReference>
<evidence type="ECO:0000256" key="2">
    <source>
        <dbReference type="RuleBase" id="RU000461"/>
    </source>
</evidence>
<proteinExistence type="inferred from homology"/>
<keyword evidence="2" id="KW-0479">Metal-binding</keyword>
<dbReference type="OrthoDB" id="4156795at2"/>
<dbReference type="Proteomes" id="UP000265768">
    <property type="component" value="Unassembled WGS sequence"/>
</dbReference>
<dbReference type="EMBL" id="QZEY01000011">
    <property type="protein sequence ID" value="RJL27220.1"/>
    <property type="molecule type" value="Genomic_DNA"/>
</dbReference>
<dbReference type="GO" id="GO:0016705">
    <property type="term" value="F:oxidoreductase activity, acting on paired donors, with incorporation or reduction of molecular oxygen"/>
    <property type="evidence" value="ECO:0007669"/>
    <property type="project" value="InterPro"/>
</dbReference>
<keyword evidence="2" id="KW-0503">Monooxygenase</keyword>
<organism evidence="3 4">
    <name type="scientific">Bailinhaonella thermotolerans</name>
    <dbReference type="NCBI Taxonomy" id="1070861"/>
    <lineage>
        <taxon>Bacteria</taxon>
        <taxon>Bacillati</taxon>
        <taxon>Actinomycetota</taxon>
        <taxon>Actinomycetes</taxon>
        <taxon>Streptosporangiales</taxon>
        <taxon>Streptosporangiaceae</taxon>
        <taxon>Bailinhaonella</taxon>
    </lineage>
</organism>
<dbReference type="Pfam" id="PF00067">
    <property type="entry name" value="p450"/>
    <property type="match status" value="1"/>
</dbReference>
<protein>
    <submittedName>
        <fullName evidence="3">Cytochrome P450</fullName>
    </submittedName>
</protein>
<gene>
    <name evidence="3" type="ORF">D5H75_25855</name>
</gene>
<keyword evidence="2" id="KW-0349">Heme</keyword>
<keyword evidence="2" id="KW-0408">Iron</keyword>
<dbReference type="PANTHER" id="PTHR46696">
    <property type="entry name" value="P450, PUTATIVE (EUROFUNG)-RELATED"/>
    <property type="match status" value="1"/>
</dbReference>
<sequence>MRPRFDLFGELRPDEDPYPVYARLREGSPVWRGGPGQWLVTRYDEVAAALRDPRLAQFHFGAAYRMFPEANLTGSLGDGPASRFVEHSVVTRDRPAHGALRRHLNRAVGPRVLAGLRDAVPGLADRLITAACGTAGRSGGSSFDAVPDLAFPLPLLTLGELAGATPPPEVGRRLLTLTRIFAPVVPDADRRAADEAVVWLRRYVADLPGGPVRALLDEPPGLTREELLDNVVFLFFAGFETSLNLIAGGCALLARHPAEQARLRADPALIPSAVEEFLRYDTPTQVTGRIVVEPLEIAGQPVRPGRVVLLLLASANRDPRRFPEPDRLDVGRAPNPHVAFGGGAHYCLGAALARLEAAAAFAALLRRFRALEPDGPVARHPGATLRPYAGVPLKAAA</sequence>
<dbReference type="InterPro" id="IPR036396">
    <property type="entry name" value="Cyt_P450_sf"/>
</dbReference>
<comment type="similarity">
    <text evidence="1 2">Belongs to the cytochrome P450 family.</text>
</comment>
<dbReference type="InterPro" id="IPR017972">
    <property type="entry name" value="Cyt_P450_CS"/>
</dbReference>
<dbReference type="GO" id="GO:0020037">
    <property type="term" value="F:heme binding"/>
    <property type="evidence" value="ECO:0007669"/>
    <property type="project" value="InterPro"/>
</dbReference>
<evidence type="ECO:0000313" key="4">
    <source>
        <dbReference type="Proteomes" id="UP000265768"/>
    </source>
</evidence>
<dbReference type="PRINTS" id="PR00359">
    <property type="entry name" value="BP450"/>
</dbReference>
<dbReference type="PANTHER" id="PTHR46696:SF1">
    <property type="entry name" value="CYTOCHROME P450 YJIB-RELATED"/>
    <property type="match status" value="1"/>
</dbReference>
<name>A0A3A4ANM7_9ACTN</name>
<dbReference type="GO" id="GO:0005506">
    <property type="term" value="F:iron ion binding"/>
    <property type="evidence" value="ECO:0007669"/>
    <property type="project" value="InterPro"/>
</dbReference>
<comment type="caution">
    <text evidence="3">The sequence shown here is derived from an EMBL/GenBank/DDBJ whole genome shotgun (WGS) entry which is preliminary data.</text>
</comment>
<dbReference type="RefSeq" id="WP_119929121.1">
    <property type="nucleotide sequence ID" value="NZ_QZEY01000011.1"/>
</dbReference>